<evidence type="ECO:0000313" key="4">
    <source>
        <dbReference type="Proteomes" id="UP001201463"/>
    </source>
</evidence>
<accession>A0ABS8X8J3</accession>
<dbReference type="InterPro" id="IPR011006">
    <property type="entry name" value="CheY-like_superfamily"/>
</dbReference>
<keyword evidence="4" id="KW-1185">Reference proteome</keyword>
<sequence>MPGMSGLELARRTCHLRPELPILFITAYADRALLASQFPQHRVLAKPFKSEDLFAAVAERLRAARGDGA</sequence>
<organism evidence="3 4">
    <name type="scientific">Pelomonas caseinilytica</name>
    <dbReference type="NCBI Taxonomy" id="2906763"/>
    <lineage>
        <taxon>Bacteria</taxon>
        <taxon>Pseudomonadati</taxon>
        <taxon>Pseudomonadota</taxon>
        <taxon>Betaproteobacteria</taxon>
        <taxon>Burkholderiales</taxon>
        <taxon>Sphaerotilaceae</taxon>
        <taxon>Roseateles</taxon>
    </lineage>
</organism>
<dbReference type="InterPro" id="IPR001789">
    <property type="entry name" value="Sig_transdc_resp-reg_receiver"/>
</dbReference>
<dbReference type="PROSITE" id="PS50110">
    <property type="entry name" value="RESPONSE_REGULATORY"/>
    <property type="match status" value="1"/>
</dbReference>
<dbReference type="Pfam" id="PF00072">
    <property type="entry name" value="Response_reg"/>
    <property type="match status" value="1"/>
</dbReference>
<reference evidence="3 4" key="1">
    <citation type="submission" date="2021-12" db="EMBL/GenBank/DDBJ databases">
        <title>Genome seq of p7.</title>
        <authorList>
            <person name="Seo T."/>
        </authorList>
    </citation>
    <scope>NUCLEOTIDE SEQUENCE [LARGE SCALE GENOMIC DNA]</scope>
    <source>
        <strain evidence="3 4">P7</strain>
    </source>
</reference>
<evidence type="ECO:0000313" key="3">
    <source>
        <dbReference type="EMBL" id="MCE4535745.1"/>
    </source>
</evidence>
<dbReference type="EMBL" id="JAJTWT010000001">
    <property type="protein sequence ID" value="MCE4535745.1"/>
    <property type="molecule type" value="Genomic_DNA"/>
</dbReference>
<dbReference type="RefSeq" id="WP_233388417.1">
    <property type="nucleotide sequence ID" value="NZ_JAJTWT010000001.1"/>
</dbReference>
<dbReference type="SUPFAM" id="SSF52172">
    <property type="entry name" value="CheY-like"/>
    <property type="match status" value="1"/>
</dbReference>
<name>A0ABS8X8J3_9BURK</name>
<feature type="domain" description="Response regulatory" evidence="2">
    <location>
        <begin position="1"/>
        <end position="61"/>
    </location>
</feature>
<comment type="caution">
    <text evidence="3">The sequence shown here is derived from an EMBL/GenBank/DDBJ whole genome shotgun (WGS) entry which is preliminary data.</text>
</comment>
<proteinExistence type="predicted"/>
<protein>
    <submittedName>
        <fullName evidence="3">Response regulator</fullName>
    </submittedName>
</protein>
<evidence type="ECO:0000256" key="1">
    <source>
        <dbReference type="PROSITE-ProRule" id="PRU00169"/>
    </source>
</evidence>
<comment type="caution">
    <text evidence="1">Lacks conserved residue(s) required for the propagation of feature annotation.</text>
</comment>
<dbReference type="Proteomes" id="UP001201463">
    <property type="component" value="Unassembled WGS sequence"/>
</dbReference>
<gene>
    <name evidence="3" type="ORF">LXT12_00525</name>
</gene>
<evidence type="ECO:0000259" key="2">
    <source>
        <dbReference type="PROSITE" id="PS50110"/>
    </source>
</evidence>
<dbReference type="Gene3D" id="3.40.50.2300">
    <property type="match status" value="1"/>
</dbReference>